<dbReference type="AlphaFoldDB" id="A0A6L3ZEN0"/>
<evidence type="ECO:0000313" key="10">
    <source>
        <dbReference type="EMBL" id="KAB2816283.1"/>
    </source>
</evidence>
<dbReference type="GO" id="GO:0005886">
    <property type="term" value="C:plasma membrane"/>
    <property type="evidence" value="ECO:0007669"/>
    <property type="project" value="UniProtKB-SubCell"/>
</dbReference>
<keyword evidence="11" id="KW-1185">Reference proteome</keyword>
<feature type="transmembrane region" description="Helical" evidence="8">
    <location>
        <begin position="19"/>
        <end position="36"/>
    </location>
</feature>
<feature type="transmembrane region" description="Helical" evidence="8">
    <location>
        <begin position="181"/>
        <end position="208"/>
    </location>
</feature>
<evidence type="ECO:0000259" key="9">
    <source>
        <dbReference type="Pfam" id="PF13231"/>
    </source>
</evidence>
<evidence type="ECO:0000256" key="7">
    <source>
        <dbReference type="ARBA" id="ARBA00023136"/>
    </source>
</evidence>
<dbReference type="InterPro" id="IPR038731">
    <property type="entry name" value="RgtA/B/C-like"/>
</dbReference>
<comment type="subcellular location">
    <subcellularLocation>
        <location evidence="1">Cell membrane</location>
        <topology evidence="1">Multi-pass membrane protein</topology>
    </subcellularLocation>
</comment>
<evidence type="ECO:0000256" key="1">
    <source>
        <dbReference type="ARBA" id="ARBA00004651"/>
    </source>
</evidence>
<dbReference type="EMBL" id="WBVQ01000002">
    <property type="protein sequence ID" value="KAB2816283.1"/>
    <property type="molecule type" value="Genomic_DNA"/>
</dbReference>
<gene>
    <name evidence="10" type="ORF">F8C82_11395</name>
</gene>
<dbReference type="PANTHER" id="PTHR33908:SF11">
    <property type="entry name" value="MEMBRANE PROTEIN"/>
    <property type="match status" value="1"/>
</dbReference>
<evidence type="ECO:0000256" key="5">
    <source>
        <dbReference type="ARBA" id="ARBA00022692"/>
    </source>
</evidence>
<keyword evidence="3" id="KW-0328">Glycosyltransferase</keyword>
<feature type="transmembrane region" description="Helical" evidence="8">
    <location>
        <begin position="220"/>
        <end position="239"/>
    </location>
</feature>
<dbReference type="GO" id="GO:0016763">
    <property type="term" value="F:pentosyltransferase activity"/>
    <property type="evidence" value="ECO:0007669"/>
    <property type="project" value="TreeGrafter"/>
</dbReference>
<keyword evidence="7 8" id="KW-0472">Membrane</keyword>
<feature type="transmembrane region" description="Helical" evidence="8">
    <location>
        <begin position="151"/>
        <end position="169"/>
    </location>
</feature>
<feature type="transmembrane region" description="Helical" evidence="8">
    <location>
        <begin position="103"/>
        <end position="122"/>
    </location>
</feature>
<evidence type="ECO:0000256" key="2">
    <source>
        <dbReference type="ARBA" id="ARBA00022475"/>
    </source>
</evidence>
<proteinExistence type="predicted"/>
<dbReference type="InterPro" id="IPR050297">
    <property type="entry name" value="LipidA_mod_glycosyltrf_83"/>
</dbReference>
<sequence>MDTPPNATIVYLSVVKKSLENLLVLLLLLPLLWIYTPATQDWGGDFAAYIHQAQNILQGEEIGDIGYLYNPDYYRLAPPSYPPGFSILLAGWIAVFGSEIGGLVLLMSLLMVVFGLGFYRVLRLQFKPVVSMVALLLTFYNPWMIRFKIEVIADMPFALLVVWSTLAYFKAATAKEKQFRKWLICAILVALTILTKTLGWVVLIAFVLDGVVRFIRSKCAESLLGVGILSGVTFGLVYITQHFWLPAPADHLEHFTSIAANSPSTWDTLVANVPLYFDIYKAFFIKDLGSWGWIGTTTSSILLLFALIGAVVSWIKKGMHVTDWVFLGLMGGLVLFPITNGFRYLLPAYVFFFSYSIYGLGLLPWHWLIRGWLPFLSLMFLGGQYVNGWTKIADLPHQSEGPYLLEYAELHQRIDDISERYPDALFAAAKPRVFAFMHDIEAFSVRPDLGVKATEKQFYELAAGRRVYVIHVKATPHASLDSLSRNTPLPDDSQPRAYVVGPWREPVQSTPDSSDISLHYDFPYSYMLTYFQLPSRWQYSESPLFRYFTSGLTHSYFAIEKRDTTYHWQYNSNLPESDISEGTLTEELWSQLDATLRAYDFYQRPIYHGYLFSSLDGGPTTIEAASGGQYNLISRRSRSFDRFPGTHEDSLFLSLDTAVLHFINESIVKLEP</sequence>
<protein>
    <submittedName>
        <fullName evidence="10">Glycosyltransferase family 39 protein</fullName>
    </submittedName>
</protein>
<keyword evidence="2" id="KW-1003">Cell membrane</keyword>
<keyword evidence="4 10" id="KW-0808">Transferase</keyword>
<accession>A0A6L3ZEN0</accession>
<keyword evidence="6 8" id="KW-1133">Transmembrane helix</keyword>
<keyword evidence="5 8" id="KW-0812">Transmembrane</keyword>
<comment type="caution">
    <text evidence="10">The sequence shown here is derived from an EMBL/GenBank/DDBJ whole genome shotgun (WGS) entry which is preliminary data.</text>
</comment>
<feature type="transmembrane region" description="Helical" evidence="8">
    <location>
        <begin position="128"/>
        <end position="144"/>
    </location>
</feature>
<dbReference type="GO" id="GO:0009103">
    <property type="term" value="P:lipopolysaccharide biosynthetic process"/>
    <property type="evidence" value="ECO:0007669"/>
    <property type="project" value="UniProtKB-ARBA"/>
</dbReference>
<organism evidence="10 11">
    <name type="scientific">Phaeocystidibacter marisrubri</name>
    <dbReference type="NCBI Taxonomy" id="1577780"/>
    <lineage>
        <taxon>Bacteria</taxon>
        <taxon>Pseudomonadati</taxon>
        <taxon>Bacteroidota</taxon>
        <taxon>Flavobacteriia</taxon>
        <taxon>Flavobacteriales</taxon>
        <taxon>Phaeocystidibacteraceae</taxon>
        <taxon>Phaeocystidibacter</taxon>
    </lineage>
</organism>
<feature type="transmembrane region" description="Helical" evidence="8">
    <location>
        <begin position="348"/>
        <end position="369"/>
    </location>
</feature>
<name>A0A6L3ZEN0_9FLAO</name>
<evidence type="ECO:0000256" key="6">
    <source>
        <dbReference type="ARBA" id="ARBA00022989"/>
    </source>
</evidence>
<evidence type="ECO:0000256" key="4">
    <source>
        <dbReference type="ARBA" id="ARBA00022679"/>
    </source>
</evidence>
<evidence type="ECO:0000313" key="11">
    <source>
        <dbReference type="Proteomes" id="UP000484164"/>
    </source>
</evidence>
<feature type="transmembrane region" description="Helical" evidence="8">
    <location>
        <begin position="324"/>
        <end position="342"/>
    </location>
</feature>
<feature type="domain" description="Glycosyltransferase RgtA/B/C/D-like" evidence="9">
    <location>
        <begin position="82"/>
        <end position="212"/>
    </location>
</feature>
<dbReference type="OrthoDB" id="1491752at2"/>
<evidence type="ECO:0000256" key="3">
    <source>
        <dbReference type="ARBA" id="ARBA00022676"/>
    </source>
</evidence>
<dbReference type="PANTHER" id="PTHR33908">
    <property type="entry name" value="MANNOSYLTRANSFERASE YKCB-RELATED"/>
    <property type="match status" value="1"/>
</dbReference>
<evidence type="ECO:0000256" key="8">
    <source>
        <dbReference type="SAM" id="Phobius"/>
    </source>
</evidence>
<dbReference type="Proteomes" id="UP000484164">
    <property type="component" value="Unassembled WGS sequence"/>
</dbReference>
<dbReference type="Pfam" id="PF13231">
    <property type="entry name" value="PMT_2"/>
    <property type="match status" value="1"/>
</dbReference>
<reference evidence="10 11" key="1">
    <citation type="submission" date="2019-10" db="EMBL/GenBank/DDBJ databases">
        <title>Genome sequence of Phaeocystidibacter marisrubri JCM30614 (type strain).</title>
        <authorList>
            <person name="Bowman J.P."/>
        </authorList>
    </citation>
    <scope>NUCLEOTIDE SEQUENCE [LARGE SCALE GENOMIC DNA]</scope>
    <source>
        <strain evidence="10 11">JCM 30614</strain>
    </source>
</reference>
<feature type="transmembrane region" description="Helical" evidence="8">
    <location>
        <begin position="291"/>
        <end position="312"/>
    </location>
</feature>